<dbReference type="AlphaFoldDB" id="A0A814Z8Q7"/>
<comment type="caution">
    <text evidence="2">The sequence shown here is derived from an EMBL/GenBank/DDBJ whole genome shotgun (WGS) entry which is preliminary data.</text>
</comment>
<organism evidence="2 4">
    <name type="scientific">Didymodactylos carnosus</name>
    <dbReference type="NCBI Taxonomy" id="1234261"/>
    <lineage>
        <taxon>Eukaryota</taxon>
        <taxon>Metazoa</taxon>
        <taxon>Spiralia</taxon>
        <taxon>Gnathifera</taxon>
        <taxon>Rotifera</taxon>
        <taxon>Eurotatoria</taxon>
        <taxon>Bdelloidea</taxon>
        <taxon>Philodinida</taxon>
        <taxon>Philodinidae</taxon>
        <taxon>Didymodactylos</taxon>
    </lineage>
</organism>
<dbReference type="InterPro" id="IPR000157">
    <property type="entry name" value="TIR_dom"/>
</dbReference>
<dbReference type="SUPFAM" id="SSF52200">
    <property type="entry name" value="Toll/Interleukin receptor TIR domain"/>
    <property type="match status" value="1"/>
</dbReference>
<feature type="domain" description="TIR" evidence="1">
    <location>
        <begin position="144"/>
        <end position="250"/>
    </location>
</feature>
<dbReference type="Proteomes" id="UP000663829">
    <property type="component" value="Unassembled WGS sequence"/>
</dbReference>
<proteinExistence type="predicted"/>
<dbReference type="PANTHER" id="PTHR46270">
    <property type="entry name" value="ARMADILLO-TYPE FOLD-RELATED"/>
    <property type="match status" value="1"/>
</dbReference>
<dbReference type="EMBL" id="CAJNOQ010009994">
    <property type="protein sequence ID" value="CAF1239692.1"/>
    <property type="molecule type" value="Genomic_DNA"/>
</dbReference>
<protein>
    <recommendedName>
        <fullName evidence="1">TIR domain-containing protein</fullName>
    </recommendedName>
</protein>
<dbReference type="EMBL" id="CAJOBC010009999">
    <property type="protein sequence ID" value="CAF4001814.1"/>
    <property type="molecule type" value="Genomic_DNA"/>
</dbReference>
<evidence type="ECO:0000313" key="3">
    <source>
        <dbReference type="EMBL" id="CAF4001814.1"/>
    </source>
</evidence>
<dbReference type="OrthoDB" id="9978456at2759"/>
<keyword evidence="4" id="KW-1185">Reference proteome</keyword>
<reference evidence="2" key="1">
    <citation type="submission" date="2021-02" db="EMBL/GenBank/DDBJ databases">
        <authorList>
            <person name="Nowell W R."/>
        </authorList>
    </citation>
    <scope>NUCLEOTIDE SEQUENCE</scope>
</reference>
<dbReference type="Gene3D" id="3.40.50.10140">
    <property type="entry name" value="Toll/interleukin-1 receptor homology (TIR) domain"/>
    <property type="match status" value="1"/>
</dbReference>
<dbReference type="Pfam" id="PF13676">
    <property type="entry name" value="TIR_2"/>
    <property type="match status" value="1"/>
</dbReference>
<dbReference type="GO" id="GO:0007165">
    <property type="term" value="P:signal transduction"/>
    <property type="evidence" value="ECO:0007669"/>
    <property type="project" value="InterPro"/>
</dbReference>
<accession>A0A814Z8Q7</accession>
<dbReference type="Proteomes" id="UP000681722">
    <property type="component" value="Unassembled WGS sequence"/>
</dbReference>
<evidence type="ECO:0000313" key="4">
    <source>
        <dbReference type="Proteomes" id="UP000663829"/>
    </source>
</evidence>
<evidence type="ECO:0000259" key="1">
    <source>
        <dbReference type="Pfam" id="PF13676"/>
    </source>
</evidence>
<gene>
    <name evidence="2" type="ORF">GPM918_LOCUS25595</name>
    <name evidence="3" type="ORF">SRO942_LOCUS25601</name>
</gene>
<name>A0A814Z8Q7_9BILA</name>
<feature type="non-terminal residue" evidence="2">
    <location>
        <position position="1"/>
    </location>
</feature>
<dbReference type="PANTHER" id="PTHR46270:SF2">
    <property type="entry name" value="TIR DOMAIN-CONTAINING PROTEIN"/>
    <property type="match status" value="1"/>
</dbReference>
<dbReference type="InterPro" id="IPR035897">
    <property type="entry name" value="Toll_tir_struct_dom_sf"/>
</dbReference>
<sequence length="412" mass="47469">MWNNNFIQIPFSTRWHFFVPQKNSIRLISSWLNSFCKNFKFALSLHLFEGIVENDDKMIVGQQLVEQDGLPVLVQCATEAKFDVKTIQQPSLENLWKLAFIKDAADKLKSYQGFLVYLRQILTSSIKQIQANQVVQKAADGLLYQHKDKDLCYKIYERLIKEDNYRVWLDKTEMYGSNMRRMAEGIENSEFVVIFLSADYKKSRYCEAEASYAHEKERVLVPLKVHEGYNPDGWLGIIVTKLTYVNFTGEKDLSSHGNLTVRKVLEESGIEGVKFAYGSNDFYHGARKKFEKFDILALQFKEDTNGKIVKNQEDYLPDIDIIIRNQRVVTIDSFSYLGCWTSRDQRPDKEIEARLTKSATAFNMHLPFYLNGKYDDPQNWNAAVGAPAWKSEDGKHTIGIGGSYGETAGNLY</sequence>
<evidence type="ECO:0000313" key="2">
    <source>
        <dbReference type="EMBL" id="CAF1239692.1"/>
    </source>
</evidence>